<dbReference type="Proteomes" id="UP000419144">
    <property type="component" value="Unassembled WGS sequence"/>
</dbReference>
<evidence type="ECO:0000313" key="3">
    <source>
        <dbReference type="Proteomes" id="UP000419144"/>
    </source>
</evidence>
<proteinExistence type="predicted"/>
<keyword evidence="3" id="KW-1185">Reference proteome</keyword>
<dbReference type="OrthoDB" id="273582at2759"/>
<gene>
    <name evidence="2" type="ORF">LtaPh_3014500</name>
</gene>
<dbReference type="VEuPathDB" id="TriTrypDB:LtaPh_3014500"/>
<sequence>MPSSFSAQQQGSRNPHQNPVRSHKGGYLRCPFNISSSYAELAARRVREDLAHGSNSGRSRVAVADKDGVMVSSSTGSLVDGDGIDADFAGRPWSRAGVGASMLSGKEKRTQQEQAELIYGRGTLAGDDGVVAPTGAVPVTGDASQENMFAVDVRDRAALQKVLPRAVREKVKRRRLDDFEKEHLPPGKHYRHVSAPVRANHLGEEVGEEHGVESCSEDHMALLPHTHTHFSAQATDSYTHGVSPLPHSAGSKGHLRSGSNGASSRAERLSRNDSSDALAQHQPFPAPTSAPASKKPSSPKNRMQMLDALRASALMGKKSRR</sequence>
<feature type="compositionally biased region" description="Low complexity" evidence="1">
    <location>
        <begin position="287"/>
        <end position="300"/>
    </location>
</feature>
<feature type="compositionally biased region" description="Basic and acidic residues" evidence="1">
    <location>
        <begin position="265"/>
        <end position="274"/>
    </location>
</feature>
<reference evidence="2" key="1">
    <citation type="submission" date="2019-11" db="EMBL/GenBank/DDBJ databases">
        <title>Leishmania tarentolae CDS.</title>
        <authorList>
            <person name="Goto Y."/>
            <person name="Yamagishi J."/>
        </authorList>
    </citation>
    <scope>NUCLEOTIDE SEQUENCE [LARGE SCALE GENOMIC DNA]</scope>
    <source>
        <strain evidence="2">Parrot Tar II</strain>
    </source>
</reference>
<evidence type="ECO:0000313" key="2">
    <source>
        <dbReference type="EMBL" id="GET90739.1"/>
    </source>
</evidence>
<dbReference type="EMBL" id="BLBS01000043">
    <property type="protein sequence ID" value="GET90739.1"/>
    <property type="molecule type" value="Genomic_DNA"/>
</dbReference>
<accession>A0A640KTD3</accession>
<protein>
    <submittedName>
        <fullName evidence="2">Uncharacterized protein</fullName>
    </submittedName>
</protein>
<feature type="compositionally biased region" description="Polar residues" evidence="1">
    <location>
        <begin position="1"/>
        <end position="20"/>
    </location>
</feature>
<name>A0A640KTD3_LEITA</name>
<feature type="region of interest" description="Disordered" evidence="1">
    <location>
        <begin position="237"/>
        <end position="321"/>
    </location>
</feature>
<dbReference type="AlphaFoldDB" id="A0A640KTD3"/>
<feature type="region of interest" description="Disordered" evidence="1">
    <location>
        <begin position="1"/>
        <end position="26"/>
    </location>
</feature>
<comment type="caution">
    <text evidence="2">The sequence shown here is derived from an EMBL/GenBank/DDBJ whole genome shotgun (WGS) entry which is preliminary data.</text>
</comment>
<evidence type="ECO:0000256" key="1">
    <source>
        <dbReference type="SAM" id="MobiDB-lite"/>
    </source>
</evidence>
<organism evidence="2 3">
    <name type="scientific">Leishmania tarentolae</name>
    <name type="common">Sauroleishmania tarentolae</name>
    <dbReference type="NCBI Taxonomy" id="5689"/>
    <lineage>
        <taxon>Eukaryota</taxon>
        <taxon>Discoba</taxon>
        <taxon>Euglenozoa</taxon>
        <taxon>Kinetoplastea</taxon>
        <taxon>Metakinetoplastina</taxon>
        <taxon>Trypanosomatida</taxon>
        <taxon>Trypanosomatidae</taxon>
        <taxon>Leishmaniinae</taxon>
        <taxon>Leishmania</taxon>
        <taxon>lizard Leishmania</taxon>
    </lineage>
</organism>